<evidence type="ECO:0000256" key="1">
    <source>
        <dbReference type="SAM" id="MobiDB-lite"/>
    </source>
</evidence>
<dbReference type="GO" id="GO:0004096">
    <property type="term" value="F:catalase activity"/>
    <property type="evidence" value="ECO:0007669"/>
    <property type="project" value="InterPro"/>
</dbReference>
<dbReference type="SUPFAM" id="SSF56634">
    <property type="entry name" value="Heme-dependent catalase-like"/>
    <property type="match status" value="1"/>
</dbReference>
<dbReference type="Gene3D" id="3.90.420.10">
    <property type="entry name" value="Oxidoreductase, molybdopterin-binding domain"/>
    <property type="match status" value="1"/>
</dbReference>
<dbReference type="GO" id="GO:0006790">
    <property type="term" value="P:sulfur compound metabolic process"/>
    <property type="evidence" value="ECO:0007669"/>
    <property type="project" value="TreeGrafter"/>
</dbReference>
<sequence>MHGRTPATRTSGPDIPEDPDLDVQDERPGWRGYVGWEDYPEKKAKAHQRFSRVTFRPPPDFHLEPLPATNPVLESKRWRLWHKAIKVALDQVPQVSWETVLKEKHPEILHLLEFPCNEEVPKSLTTKDYIMPNELHFVRNLGGIPDIDTSAYGILLDRLVNDPKTLILADFQNESLFPRVGKLVAIQCSGTRRFKKTVEYSGEGDEMINAPWAEGARGTAKWTSVSLQKDTKYCGGLMDGAKYLELSGANTYFKGGQCMNYVMEYLYFQQQTGKHNQLSTMGVQIQEMPVTSAIMSPWNKEVVVQDGEIEVKAPSISSLSQEDAVRLAGDEPDYHVKDMYSFIERGHYPTLIMYTQVMDPKEDYPATPVGKLVLNKNPDNHFDFIEKVAFSPWALISGIAPSADIALVYTTSSFYAIDLWTPTRHVRRVDQCVLTGTKVQILFIVKSGPADVVHSEWVGIVQAYPSDVEEEDWE</sequence>
<dbReference type="Proteomes" id="UP000572754">
    <property type="component" value="Unassembled WGS sequence"/>
</dbReference>
<dbReference type="SUPFAM" id="SSF56524">
    <property type="entry name" value="Oxidoreductase molybdopterin-binding domain"/>
    <property type="match status" value="1"/>
</dbReference>
<dbReference type="GO" id="GO:0020037">
    <property type="term" value="F:heme binding"/>
    <property type="evidence" value="ECO:0007669"/>
    <property type="project" value="InterPro"/>
</dbReference>
<dbReference type="AlphaFoldDB" id="A0A8H5U5V1"/>
<dbReference type="GO" id="GO:0008482">
    <property type="term" value="F:sulfite oxidase activity"/>
    <property type="evidence" value="ECO:0007669"/>
    <property type="project" value="TreeGrafter"/>
</dbReference>
<reference evidence="3 4" key="2">
    <citation type="submission" date="2020-05" db="EMBL/GenBank/DDBJ databases">
        <title>Identification and distribution of gene clusters putatively required for synthesis of sphingolipid metabolism inhibitors in phylogenetically diverse species of the filamentous fungus Fusarium.</title>
        <authorList>
            <person name="Kim H.-S."/>
            <person name="Busman M."/>
            <person name="Brown D.W."/>
            <person name="Divon H."/>
            <person name="Uhlig S."/>
            <person name="Proctor R.H."/>
        </authorList>
    </citation>
    <scope>NUCLEOTIDE SEQUENCE [LARGE SCALE GENOMIC DNA]</scope>
    <source>
        <strain evidence="3 4">NRRL 25331</strain>
    </source>
</reference>
<dbReference type="InterPro" id="IPR018028">
    <property type="entry name" value="Catalase"/>
</dbReference>
<name>A0A8H5U5V1_FUSCI</name>
<dbReference type="GO" id="GO:0043546">
    <property type="term" value="F:molybdopterin cofactor binding"/>
    <property type="evidence" value="ECO:0007669"/>
    <property type="project" value="TreeGrafter"/>
</dbReference>
<feature type="region of interest" description="Disordered" evidence="1">
    <location>
        <begin position="1"/>
        <end position="28"/>
    </location>
</feature>
<dbReference type="InterPro" id="IPR011614">
    <property type="entry name" value="Catalase_core"/>
</dbReference>
<feature type="domain" description="Catalase core" evidence="2">
    <location>
        <begin position="218"/>
        <end position="461"/>
    </location>
</feature>
<dbReference type="SMART" id="SM01060">
    <property type="entry name" value="Catalase"/>
    <property type="match status" value="1"/>
</dbReference>
<dbReference type="PANTHER" id="PTHR19372:SF6">
    <property type="entry name" value="SULFITE OXIDASE"/>
    <property type="match status" value="1"/>
</dbReference>
<accession>A0A8H5U5V1</accession>
<comment type="caution">
    <text evidence="3">The sequence shown here is derived from an EMBL/GenBank/DDBJ whole genome shotgun (WGS) entry which is preliminary data.</text>
</comment>
<dbReference type="InterPro" id="IPR020835">
    <property type="entry name" value="Catalase_sf"/>
</dbReference>
<dbReference type="GO" id="GO:0005739">
    <property type="term" value="C:mitochondrion"/>
    <property type="evidence" value="ECO:0007669"/>
    <property type="project" value="TreeGrafter"/>
</dbReference>
<evidence type="ECO:0000259" key="2">
    <source>
        <dbReference type="SMART" id="SM01060"/>
    </source>
</evidence>
<dbReference type="InterPro" id="IPR000572">
    <property type="entry name" value="OxRdtase_Mopterin-bd_dom"/>
</dbReference>
<reference evidence="4" key="1">
    <citation type="journal article" date="2020" name="BMC Genomics">
        <title>Correction to: Identification and distribution of gene clusters required for synthesis of sphingolipid metabolism inhibitors in diverse species of the filamentous fungus Fusarium.</title>
        <authorList>
            <person name="Kim H.S."/>
            <person name="Lohmar J.M."/>
            <person name="Busman M."/>
            <person name="Brown D.W."/>
            <person name="Naumann T.A."/>
            <person name="Divon H.H."/>
            <person name="Lysoe E."/>
            <person name="Uhlig S."/>
            <person name="Proctor R.H."/>
        </authorList>
    </citation>
    <scope>NUCLEOTIDE SEQUENCE [LARGE SCALE GENOMIC DNA]</scope>
    <source>
        <strain evidence="4">NRRL 25331</strain>
    </source>
</reference>
<protein>
    <submittedName>
        <fullName evidence="3">Sulfite oxidase</fullName>
    </submittedName>
</protein>
<keyword evidence="4" id="KW-1185">Reference proteome</keyword>
<dbReference type="InterPro" id="IPR036374">
    <property type="entry name" value="OxRdtase_Mopterin-bd_sf"/>
</dbReference>
<dbReference type="PANTHER" id="PTHR19372">
    <property type="entry name" value="SULFITE REDUCTASE"/>
    <property type="match status" value="1"/>
</dbReference>
<dbReference type="EMBL" id="JAAQPE010000181">
    <property type="protein sequence ID" value="KAF5681538.1"/>
    <property type="molecule type" value="Genomic_DNA"/>
</dbReference>
<dbReference type="GO" id="GO:0006979">
    <property type="term" value="P:response to oxidative stress"/>
    <property type="evidence" value="ECO:0007669"/>
    <property type="project" value="InterPro"/>
</dbReference>
<proteinExistence type="predicted"/>
<gene>
    <name evidence="3" type="ORF">FCIRC_5508</name>
</gene>
<dbReference type="Pfam" id="PF00199">
    <property type="entry name" value="Catalase"/>
    <property type="match status" value="1"/>
</dbReference>
<evidence type="ECO:0000313" key="3">
    <source>
        <dbReference type="EMBL" id="KAF5681538.1"/>
    </source>
</evidence>
<dbReference type="Pfam" id="PF00174">
    <property type="entry name" value="Oxidored_molyb"/>
    <property type="match status" value="1"/>
</dbReference>
<organism evidence="3 4">
    <name type="scientific">Fusarium circinatum</name>
    <name type="common">Pitch canker fungus</name>
    <name type="synonym">Gibberella circinata</name>
    <dbReference type="NCBI Taxonomy" id="48490"/>
    <lineage>
        <taxon>Eukaryota</taxon>
        <taxon>Fungi</taxon>
        <taxon>Dikarya</taxon>
        <taxon>Ascomycota</taxon>
        <taxon>Pezizomycotina</taxon>
        <taxon>Sordariomycetes</taxon>
        <taxon>Hypocreomycetidae</taxon>
        <taxon>Hypocreales</taxon>
        <taxon>Nectriaceae</taxon>
        <taxon>Fusarium</taxon>
        <taxon>Fusarium fujikuroi species complex</taxon>
    </lineage>
</organism>
<dbReference type="Gene3D" id="2.40.180.10">
    <property type="entry name" value="Catalase core domain"/>
    <property type="match status" value="1"/>
</dbReference>
<evidence type="ECO:0000313" key="4">
    <source>
        <dbReference type="Proteomes" id="UP000572754"/>
    </source>
</evidence>
<dbReference type="PROSITE" id="PS51402">
    <property type="entry name" value="CATALASE_3"/>
    <property type="match status" value="1"/>
</dbReference>